<comment type="caution">
    <text evidence="2">The sequence shown here is derived from an EMBL/GenBank/DDBJ whole genome shotgun (WGS) entry which is preliminary data.</text>
</comment>
<dbReference type="EMBL" id="JACHNF010000001">
    <property type="protein sequence ID" value="MBB5981655.1"/>
    <property type="molecule type" value="Genomic_DNA"/>
</dbReference>
<sequence length="170" mass="19312">MVQILIGALGAVIGALATLAVTWWLNRNSATRAARRQTYLDLLIMLKAAVRVQNLAVLDHSTAIPELVSEEKIDEFNARLDIDASREVRRLARTPFQLMRRFQISHTMKAPVEIDAHGMFNYRFDLVRGVDEETAALHMRMALGKIHGQLETAVDRLADQMRRELHGRRS</sequence>
<gene>
    <name evidence="2" type="ORF">HDA44_004996</name>
</gene>
<keyword evidence="3" id="KW-1185">Reference proteome</keyword>
<protein>
    <submittedName>
        <fullName evidence="2">Uncharacterized protein</fullName>
    </submittedName>
</protein>
<reference evidence="2 3" key="1">
    <citation type="submission" date="2020-08" db="EMBL/GenBank/DDBJ databases">
        <title>Sequencing the genomes of 1000 actinobacteria strains.</title>
        <authorList>
            <person name="Klenk H.-P."/>
        </authorList>
    </citation>
    <scope>NUCLEOTIDE SEQUENCE [LARGE SCALE GENOMIC DNA]</scope>
    <source>
        <strain evidence="2 3">DSM 17294</strain>
    </source>
</reference>
<proteinExistence type="predicted"/>
<feature type="transmembrane region" description="Helical" evidence="1">
    <location>
        <begin position="6"/>
        <end position="26"/>
    </location>
</feature>
<evidence type="ECO:0000256" key="1">
    <source>
        <dbReference type="SAM" id="Phobius"/>
    </source>
</evidence>
<dbReference type="AlphaFoldDB" id="A0A841DXY5"/>
<dbReference type="Proteomes" id="UP000558997">
    <property type="component" value="Unassembled WGS sequence"/>
</dbReference>
<organism evidence="2 3">
    <name type="scientific">Kribbella solani</name>
    <dbReference type="NCBI Taxonomy" id="236067"/>
    <lineage>
        <taxon>Bacteria</taxon>
        <taxon>Bacillati</taxon>
        <taxon>Actinomycetota</taxon>
        <taxon>Actinomycetes</taxon>
        <taxon>Propionibacteriales</taxon>
        <taxon>Kribbellaceae</taxon>
        <taxon>Kribbella</taxon>
    </lineage>
</organism>
<evidence type="ECO:0000313" key="2">
    <source>
        <dbReference type="EMBL" id="MBB5981655.1"/>
    </source>
</evidence>
<accession>A0A841DXY5</accession>
<keyword evidence="1" id="KW-0812">Transmembrane</keyword>
<evidence type="ECO:0000313" key="3">
    <source>
        <dbReference type="Proteomes" id="UP000558997"/>
    </source>
</evidence>
<name>A0A841DXY5_9ACTN</name>
<keyword evidence="1" id="KW-1133">Transmembrane helix</keyword>
<dbReference type="RefSeq" id="WP_184838320.1">
    <property type="nucleotide sequence ID" value="NZ_BAAAVN010000024.1"/>
</dbReference>
<keyword evidence="1" id="KW-0472">Membrane</keyword>